<organism evidence="2 3">
    <name type="scientific">Psychrobacillus psychrodurans</name>
    <dbReference type="NCBI Taxonomy" id="126157"/>
    <lineage>
        <taxon>Bacteria</taxon>
        <taxon>Bacillati</taxon>
        <taxon>Bacillota</taxon>
        <taxon>Bacilli</taxon>
        <taxon>Bacillales</taxon>
        <taxon>Bacillaceae</taxon>
        <taxon>Psychrobacillus</taxon>
    </lineage>
</organism>
<evidence type="ECO:0000313" key="2">
    <source>
        <dbReference type="EMBL" id="MCZ8533646.1"/>
    </source>
</evidence>
<proteinExistence type="predicted"/>
<accession>A0A9X3LBG0</accession>
<dbReference type="InterPro" id="IPR015947">
    <property type="entry name" value="PUA-like_sf"/>
</dbReference>
<dbReference type="PIRSF" id="PIRSF021320">
    <property type="entry name" value="DUF984"/>
    <property type="match status" value="1"/>
</dbReference>
<dbReference type="PANTHER" id="PTHR39203:SF1">
    <property type="entry name" value="CYTOPLASMIC PROTEIN"/>
    <property type="match status" value="1"/>
</dbReference>
<evidence type="ECO:0000313" key="3">
    <source>
        <dbReference type="Proteomes" id="UP001152172"/>
    </source>
</evidence>
<dbReference type="AlphaFoldDB" id="A0A9X3LBG0"/>
<dbReference type="SUPFAM" id="SSF88697">
    <property type="entry name" value="PUA domain-like"/>
    <property type="match status" value="1"/>
</dbReference>
<reference evidence="2" key="1">
    <citation type="submission" date="2022-05" db="EMBL/GenBank/DDBJ databases">
        <authorList>
            <person name="Colautti A."/>
            <person name="Iacumin L."/>
        </authorList>
    </citation>
    <scope>NUCLEOTIDE SEQUENCE</scope>
    <source>
        <strain evidence="2">DSM 30747</strain>
    </source>
</reference>
<protein>
    <submittedName>
        <fullName evidence="2">ASCH domain-containing protein</fullName>
    </submittedName>
</protein>
<dbReference type="PANTHER" id="PTHR39203">
    <property type="entry name" value="CYTOPLASMIC PROTEIN-RELATED"/>
    <property type="match status" value="1"/>
</dbReference>
<feature type="domain" description="ASCH" evidence="1">
    <location>
        <begin position="25"/>
        <end position="145"/>
    </location>
</feature>
<sequence length="147" mass="16978">MNKLAQEYWDTYWKGKETPLSVTSWQFGGIPDELAQLVKNGVKSATCSLHLLYEIEKEPLPKVDDYSVVLNSKDEPVCIIRTSDVKIMPMNEVPSDFAYAEGEGDHSYDHWRKVHIEFFTNELKDVGKVFSEDMLLVCERFELIDVK</sequence>
<dbReference type="CDD" id="cd06553">
    <property type="entry name" value="ASCH_Ef3133_like"/>
    <property type="match status" value="1"/>
</dbReference>
<keyword evidence="3" id="KW-1185">Reference proteome</keyword>
<dbReference type="InterPro" id="IPR009326">
    <property type="entry name" value="DUF984"/>
</dbReference>
<dbReference type="Gene3D" id="3.10.400.10">
    <property type="entry name" value="Sulfate adenylyltransferase"/>
    <property type="match status" value="1"/>
</dbReference>
<gene>
    <name evidence="2" type="ORF">M9R61_10000</name>
</gene>
<dbReference type="RefSeq" id="WP_269921950.1">
    <property type="nucleotide sequence ID" value="NZ_JAMKBI010000006.1"/>
</dbReference>
<dbReference type="Proteomes" id="UP001152172">
    <property type="component" value="Unassembled WGS sequence"/>
</dbReference>
<evidence type="ECO:0000259" key="1">
    <source>
        <dbReference type="SMART" id="SM01022"/>
    </source>
</evidence>
<dbReference type="InterPro" id="IPR007374">
    <property type="entry name" value="ASCH_domain"/>
</dbReference>
<comment type="caution">
    <text evidence="2">The sequence shown here is derived from an EMBL/GenBank/DDBJ whole genome shotgun (WGS) entry which is preliminary data.</text>
</comment>
<dbReference type="SMART" id="SM01022">
    <property type="entry name" value="ASCH"/>
    <property type="match status" value="1"/>
</dbReference>
<name>A0A9X3LBG0_9BACI</name>
<dbReference type="EMBL" id="JAMKBI010000006">
    <property type="protein sequence ID" value="MCZ8533646.1"/>
    <property type="molecule type" value="Genomic_DNA"/>
</dbReference>
<dbReference type="Pfam" id="PF04266">
    <property type="entry name" value="ASCH"/>
    <property type="match status" value="1"/>
</dbReference>